<evidence type="ECO:0000256" key="2">
    <source>
        <dbReference type="ARBA" id="ARBA00022670"/>
    </source>
</evidence>
<proteinExistence type="predicted"/>
<reference evidence="9 10" key="1">
    <citation type="journal article" date="2019" name="Int. J. Syst. Evol. Microbiol.">
        <title>The Draft Whole-Genome Sequence of the Antibiotic Producer Empedobacter haloabium ATCC 31962 Provides Indications for Its Taxonomic Reclassification.</title>
        <authorList>
            <person name="Miess H."/>
            <person name="Arlt P."/>
            <person name="Apel A.K."/>
            <person name="Weber T."/>
            <person name="Nieselt K."/>
            <person name="Hanssen F."/>
            <person name="Czemmel S."/>
            <person name="Nahnsen S."/>
            <person name="Gross H."/>
        </authorList>
    </citation>
    <scope>NUCLEOTIDE SEQUENCE [LARGE SCALE GENOMIC DNA]</scope>
    <source>
        <strain evidence="9 10">ATCC 31962</strain>
    </source>
</reference>
<feature type="transmembrane region" description="Helical" evidence="7">
    <location>
        <begin position="28"/>
        <end position="54"/>
    </location>
</feature>
<dbReference type="EMBL" id="CP136508">
    <property type="protein sequence ID" value="WUR15864.1"/>
    <property type="molecule type" value="Genomic_DNA"/>
</dbReference>
<evidence type="ECO:0000256" key="7">
    <source>
        <dbReference type="SAM" id="Phobius"/>
    </source>
</evidence>
<evidence type="ECO:0000256" key="5">
    <source>
        <dbReference type="ARBA" id="ARBA00022833"/>
    </source>
</evidence>
<keyword evidence="7" id="KW-0812">Transmembrane</keyword>
<evidence type="ECO:0000256" key="3">
    <source>
        <dbReference type="ARBA" id="ARBA00022723"/>
    </source>
</evidence>
<feature type="domain" description="Peptidase M48" evidence="8">
    <location>
        <begin position="156"/>
        <end position="329"/>
    </location>
</feature>
<dbReference type="InterPro" id="IPR001915">
    <property type="entry name" value="Peptidase_M48"/>
</dbReference>
<evidence type="ECO:0000256" key="1">
    <source>
        <dbReference type="ARBA" id="ARBA00001947"/>
    </source>
</evidence>
<keyword evidence="7" id="KW-0472">Membrane</keyword>
<dbReference type="Pfam" id="PF01435">
    <property type="entry name" value="Peptidase_M48"/>
    <property type="match status" value="1"/>
</dbReference>
<keyword evidence="3" id="KW-0479">Metal-binding</keyword>
<organism evidence="9 10">
    <name type="scientific">[Empedobacter] haloabium</name>
    <dbReference type="NCBI Taxonomy" id="592317"/>
    <lineage>
        <taxon>Bacteria</taxon>
        <taxon>Pseudomonadati</taxon>
        <taxon>Pseudomonadota</taxon>
        <taxon>Betaproteobacteria</taxon>
        <taxon>Burkholderiales</taxon>
        <taxon>Oxalobacteraceae</taxon>
        <taxon>Telluria group</taxon>
        <taxon>Telluria group incertae sedis</taxon>
    </lineage>
</organism>
<evidence type="ECO:0000313" key="9">
    <source>
        <dbReference type="EMBL" id="WUR15864.1"/>
    </source>
</evidence>
<keyword evidence="6" id="KW-0482">Metalloprotease</keyword>
<accession>A0ABZ1USZ9</accession>
<evidence type="ECO:0000256" key="4">
    <source>
        <dbReference type="ARBA" id="ARBA00022801"/>
    </source>
</evidence>
<evidence type="ECO:0000259" key="8">
    <source>
        <dbReference type="Pfam" id="PF01435"/>
    </source>
</evidence>
<comment type="cofactor">
    <cofactor evidence="1">
        <name>Zn(2+)</name>
        <dbReference type="ChEBI" id="CHEBI:29105"/>
    </cofactor>
</comment>
<dbReference type="CDD" id="cd07328">
    <property type="entry name" value="M48_Ste24p_like"/>
    <property type="match status" value="1"/>
</dbReference>
<name>A0ABZ1USZ9_9BURK</name>
<sequence>MDQQRYLALIERLERESRARPRRFHARVLLVSMGLYGAELALLLAAWLVCHALLRHLPAIDATLAAAVLGALVALLLKWLLWPRLPVPQGRALTRAEAPALFDALDRMRERMAAPPVHHVLLDARYNVAVLQQPRWGGLWGRRTNYLMVGLPYLLAVSTSELFAALAHELGHLGGGRAPLHAWVYRQRRVVGALHEQAQERSGALARLAAPLLDRTLAYYNAVTFVLARQHEYEADRAATAVVGATVNARALVRDTLQMRWLHETFWPTLLRHADRGVRPPFMPYTAMRTALRAGHAQWARPERLEAALAQRSGRHDTHPCLHERLIAIGVPAALPPPLERSAADVLLGSDTTRRLVAEFDALWWRREGRNWEQRYHQASAARQRMQALAAQDIATLAPAQLEELALLTTEFDTAQAARPLLARVLAQPGQHPQAAFHYGRLLLDADDAQGLRYLQVAAASERALASGAAMQGHQFLLRTQDERAAQRWLELVQPPLAGAALY</sequence>
<keyword evidence="7" id="KW-1133">Transmembrane helix</keyword>
<keyword evidence="5" id="KW-0862">Zinc</keyword>
<protein>
    <submittedName>
        <fullName evidence="9">M48 family metallopeptidase</fullName>
    </submittedName>
</protein>
<gene>
    <name evidence="9" type="ORF">E7V67_012380</name>
</gene>
<keyword evidence="2" id="KW-0645">Protease</keyword>
<keyword evidence="4" id="KW-0378">Hydrolase</keyword>
<feature type="transmembrane region" description="Helical" evidence="7">
    <location>
        <begin position="60"/>
        <end position="81"/>
    </location>
</feature>
<keyword evidence="10" id="KW-1185">Reference proteome</keyword>
<evidence type="ECO:0000256" key="6">
    <source>
        <dbReference type="ARBA" id="ARBA00023049"/>
    </source>
</evidence>
<evidence type="ECO:0000313" key="10">
    <source>
        <dbReference type="Proteomes" id="UP000321323"/>
    </source>
</evidence>
<dbReference type="Proteomes" id="UP000321323">
    <property type="component" value="Chromosome"/>
</dbReference>